<keyword evidence="3" id="KW-1185">Reference proteome</keyword>
<dbReference type="EMBL" id="JANBQD010000036">
    <property type="protein sequence ID" value="KAJ1991575.1"/>
    <property type="molecule type" value="Genomic_DNA"/>
</dbReference>
<dbReference type="PANTHER" id="PTHR39600">
    <property type="entry name" value="PEPTIDASE INHIBITOR I78 FAMILY PROTEIN"/>
    <property type="match status" value="1"/>
</dbReference>
<name>A0ABQ8PLM4_9FUNG</name>
<evidence type="ECO:0000313" key="2">
    <source>
        <dbReference type="EMBL" id="KAJ1991575.1"/>
    </source>
</evidence>
<dbReference type="Pfam" id="PF11720">
    <property type="entry name" value="Inhibitor_I78"/>
    <property type="match status" value="1"/>
</dbReference>
<feature type="region of interest" description="Disordered" evidence="1">
    <location>
        <begin position="29"/>
        <end position="91"/>
    </location>
</feature>
<organism evidence="2 3">
    <name type="scientific">Coemansia umbellata</name>
    <dbReference type="NCBI Taxonomy" id="1424467"/>
    <lineage>
        <taxon>Eukaryota</taxon>
        <taxon>Fungi</taxon>
        <taxon>Fungi incertae sedis</taxon>
        <taxon>Zoopagomycota</taxon>
        <taxon>Kickxellomycotina</taxon>
        <taxon>Kickxellomycetes</taxon>
        <taxon>Kickxellales</taxon>
        <taxon>Kickxellaceae</taxon>
        <taxon>Coemansia</taxon>
    </lineage>
</organism>
<evidence type="ECO:0000256" key="1">
    <source>
        <dbReference type="SAM" id="MobiDB-lite"/>
    </source>
</evidence>
<sequence>MSTTPGFAMPSPEEQERKVAEWREKLVGKTLVDDTPKEGEAKPTSDQAVGRREEESAEDQTEAKGDGGDDQESVLLSSLPQPRRIIRPGSRVTRDLRPNRLNVMCDENGVVSDVRYF</sequence>
<dbReference type="InterPro" id="IPR021719">
    <property type="entry name" value="Prot_inh_I78"/>
</dbReference>
<comment type="caution">
    <text evidence="2">The sequence shown here is derived from an EMBL/GenBank/DDBJ whole genome shotgun (WGS) entry which is preliminary data.</text>
</comment>
<dbReference type="Proteomes" id="UP001151295">
    <property type="component" value="Unassembled WGS sequence"/>
</dbReference>
<protein>
    <submittedName>
        <fullName evidence="2">Uncharacterized protein</fullName>
    </submittedName>
</protein>
<accession>A0ABQ8PLM4</accession>
<reference evidence="2" key="1">
    <citation type="submission" date="2022-07" db="EMBL/GenBank/DDBJ databases">
        <title>Phylogenomic reconstructions and comparative analyses of Kickxellomycotina fungi.</title>
        <authorList>
            <person name="Reynolds N.K."/>
            <person name="Stajich J.E."/>
            <person name="Barry K."/>
            <person name="Grigoriev I.V."/>
            <person name="Crous P."/>
            <person name="Smith M.E."/>
        </authorList>
    </citation>
    <scope>NUCLEOTIDE SEQUENCE</scope>
    <source>
        <strain evidence="2">BCRC 34882</strain>
    </source>
</reference>
<dbReference type="PANTHER" id="PTHR39600:SF1">
    <property type="entry name" value="PEPTIDASE INHIBITOR I78 FAMILY PROTEIN"/>
    <property type="match status" value="1"/>
</dbReference>
<evidence type="ECO:0000313" key="3">
    <source>
        <dbReference type="Proteomes" id="UP001151295"/>
    </source>
</evidence>
<feature type="compositionally biased region" description="Basic and acidic residues" evidence="1">
    <location>
        <begin position="29"/>
        <end position="54"/>
    </location>
</feature>
<dbReference type="Gene3D" id="3.30.10.10">
    <property type="entry name" value="Trypsin Inhibitor V, subunit A"/>
    <property type="match status" value="1"/>
</dbReference>
<proteinExistence type="predicted"/>
<gene>
    <name evidence="2" type="ORF">EDC05_003340</name>
</gene>